<protein>
    <submittedName>
        <fullName evidence="3">Beta-mannosidase</fullName>
    </submittedName>
</protein>
<feature type="transmembrane region" description="Helical" evidence="2">
    <location>
        <begin position="7"/>
        <end position="29"/>
    </location>
</feature>
<evidence type="ECO:0000256" key="2">
    <source>
        <dbReference type="SAM" id="Phobius"/>
    </source>
</evidence>
<dbReference type="Gene3D" id="3.20.20.80">
    <property type="entry name" value="Glycosidases"/>
    <property type="match status" value="1"/>
</dbReference>
<comment type="caution">
    <text evidence="3">The sequence shown here is derived from an EMBL/GenBank/DDBJ whole genome shotgun (WGS) entry which is preliminary data.</text>
</comment>
<proteinExistence type="predicted"/>
<evidence type="ECO:0000313" key="3">
    <source>
        <dbReference type="EMBL" id="MBM7277852.1"/>
    </source>
</evidence>
<dbReference type="Proteomes" id="UP001195196">
    <property type="component" value="Unassembled WGS sequence"/>
</dbReference>
<sequence>MIHWRTLGRTVGTGTTVLIVTVFVLFVGLSGGDRASSPHAGDSARPRVRATSDGLTLDGKPWWPVGFNAYQLGTDWSVNAGCGAEVDLDDYFAALPPGALTRFDLYSSFATDKHTGLLNFGPLDRVFEAAKRHEQLVLPVLAGGSGDCEDGRFKERDFYVDGWLSKDVPAMTSPSHLTYAQWIETAVSRWRDEPSVVGWELVGEPEPGICGKSCDWRRRVCPADAPAVLRSFFDRAGAHLRSFDHSRPIFSGLVGGDQCGIAGDGYLEVARSDGIDVLDFHDYSSTADPAPGPHGSDLSTRIDQARRLGKPLMVNEVGIEAGSCLSLGTRARRVDAAMSRRREAGVAGVLLWSFVPDPRASECTYDIGPHDPAWDVLRAKLPQPEG</sequence>
<dbReference type="SUPFAM" id="SSF51445">
    <property type="entry name" value="(Trans)glycosidases"/>
    <property type="match status" value="1"/>
</dbReference>
<reference evidence="3" key="1">
    <citation type="submission" date="2021-02" db="EMBL/GenBank/DDBJ databases">
        <title>Taxonomy, biology and ecology of Rhodococcus bacteria occurring in California pistachio and other woody hosts as revealed by genome sequence analyses.</title>
        <authorList>
            <person name="Riely B."/>
            <person name="Gai Y."/>
        </authorList>
    </citation>
    <scope>NUCLEOTIDE SEQUENCE</scope>
    <source>
        <strain evidence="3">BP-295</strain>
    </source>
</reference>
<accession>A0AAW4G399</accession>
<keyword evidence="2" id="KW-0472">Membrane</keyword>
<evidence type="ECO:0000313" key="4">
    <source>
        <dbReference type="Proteomes" id="UP001195196"/>
    </source>
</evidence>
<keyword evidence="2" id="KW-0812">Transmembrane</keyword>
<evidence type="ECO:0000256" key="1">
    <source>
        <dbReference type="SAM" id="MobiDB-lite"/>
    </source>
</evidence>
<feature type="region of interest" description="Disordered" evidence="1">
    <location>
        <begin position="33"/>
        <end position="52"/>
    </location>
</feature>
<organism evidence="3 4">
    <name type="scientific">Gordonia rubripertincta</name>
    <name type="common">Rhodococcus corallinus</name>
    <dbReference type="NCBI Taxonomy" id="36822"/>
    <lineage>
        <taxon>Bacteria</taxon>
        <taxon>Bacillati</taxon>
        <taxon>Actinomycetota</taxon>
        <taxon>Actinomycetes</taxon>
        <taxon>Mycobacteriales</taxon>
        <taxon>Gordoniaceae</taxon>
        <taxon>Gordonia</taxon>
    </lineage>
</organism>
<dbReference type="AlphaFoldDB" id="A0AAW4G399"/>
<dbReference type="InterPro" id="IPR017853">
    <property type="entry name" value="GH"/>
</dbReference>
<keyword evidence="2" id="KW-1133">Transmembrane helix</keyword>
<dbReference type="EMBL" id="JAFFGU010000003">
    <property type="protein sequence ID" value="MBM7277852.1"/>
    <property type="molecule type" value="Genomic_DNA"/>
</dbReference>
<name>A0AAW4G399_GORRU</name>
<gene>
    <name evidence="3" type="ORF">JTZ10_08795</name>
</gene>